<feature type="domain" description="Transposase IS4-like" evidence="1">
    <location>
        <begin position="7"/>
        <end position="184"/>
    </location>
</feature>
<dbReference type="GO" id="GO:0003677">
    <property type="term" value="F:DNA binding"/>
    <property type="evidence" value="ECO:0007669"/>
    <property type="project" value="InterPro"/>
</dbReference>
<dbReference type="PANTHER" id="PTHR30298">
    <property type="entry name" value="H REPEAT-ASSOCIATED PREDICTED TRANSPOSASE"/>
    <property type="match status" value="1"/>
</dbReference>
<dbReference type="GO" id="GO:0006313">
    <property type="term" value="P:DNA transposition"/>
    <property type="evidence" value="ECO:0007669"/>
    <property type="project" value="InterPro"/>
</dbReference>
<name>A0A5J4R1Y4_9ZZZZ</name>
<accession>A0A5J4R1Y4</accession>
<protein>
    <recommendedName>
        <fullName evidence="1">Transposase IS4-like domain-containing protein</fullName>
    </recommendedName>
</protein>
<comment type="caution">
    <text evidence="2">The sequence shown here is derived from an EMBL/GenBank/DDBJ whole genome shotgun (WGS) entry which is preliminary data.</text>
</comment>
<evidence type="ECO:0000313" key="2">
    <source>
        <dbReference type="EMBL" id="KAA6327565.1"/>
    </source>
</evidence>
<dbReference type="GO" id="GO:0004803">
    <property type="term" value="F:transposase activity"/>
    <property type="evidence" value="ECO:0007669"/>
    <property type="project" value="InterPro"/>
</dbReference>
<reference evidence="2" key="1">
    <citation type="submission" date="2019-03" db="EMBL/GenBank/DDBJ databases">
        <title>Single cell metagenomics reveals metabolic interactions within the superorganism composed of flagellate Streblomastix strix and complex community of Bacteroidetes bacteria on its surface.</title>
        <authorList>
            <person name="Treitli S.C."/>
            <person name="Kolisko M."/>
            <person name="Husnik F."/>
            <person name="Keeling P."/>
            <person name="Hampl V."/>
        </authorList>
    </citation>
    <scope>NUCLEOTIDE SEQUENCE</scope>
    <source>
        <strain evidence="2">STM</strain>
    </source>
</reference>
<organism evidence="2">
    <name type="scientific">termite gut metagenome</name>
    <dbReference type="NCBI Taxonomy" id="433724"/>
    <lineage>
        <taxon>unclassified sequences</taxon>
        <taxon>metagenomes</taxon>
        <taxon>organismal metagenomes</taxon>
    </lineage>
</organism>
<dbReference type="PANTHER" id="PTHR30298:SF0">
    <property type="entry name" value="PROTEIN YBFL-RELATED"/>
    <property type="match status" value="1"/>
</dbReference>
<dbReference type="Pfam" id="PF01609">
    <property type="entry name" value="DDE_Tnp_1"/>
    <property type="match status" value="1"/>
</dbReference>
<dbReference type="InterPro" id="IPR002559">
    <property type="entry name" value="Transposase_11"/>
</dbReference>
<dbReference type="InterPro" id="IPR047647">
    <property type="entry name" value="ISAs1_transpos"/>
</dbReference>
<gene>
    <name evidence="2" type="ORF">EZS27_023461</name>
</gene>
<proteinExistence type="predicted"/>
<dbReference type="EMBL" id="SNRY01001970">
    <property type="protein sequence ID" value="KAA6327565.1"/>
    <property type="molecule type" value="Genomic_DNA"/>
</dbReference>
<dbReference type="InterPro" id="IPR051698">
    <property type="entry name" value="Transposase_11-like"/>
</dbReference>
<evidence type="ECO:0000259" key="1">
    <source>
        <dbReference type="Pfam" id="PF01609"/>
    </source>
</evidence>
<dbReference type="AlphaFoldDB" id="A0A5J4R1Y4"/>
<dbReference type="NCBIfam" id="NF033564">
    <property type="entry name" value="transpos_ISAs1"/>
    <property type="match status" value="1"/>
</dbReference>
<sequence length="228" mass="26270">MGQEKVEEKSNEITAIPKLLDSLDISDAVVSIDAIGTQTKIAEKIVEQGGHYFLSVKRNQQSLLDDMEHAFKVNKGTVFTDEIESNHGRIETRQCSMLPAKDYLLEENIQAWKQVATLIKIQANREIKGILHQETRYYISDEEVTQPAYYNSLARGHWGIENHLHWHLDVTFKEDACRARVGNAPLNLSTIRKFALQLLSNRKDKHSLKKRQYKAALDMEYMNKILNF</sequence>